<dbReference type="CDD" id="cd07185">
    <property type="entry name" value="OmpA_C-like"/>
    <property type="match status" value="1"/>
</dbReference>
<feature type="region of interest" description="Disordered" evidence="8">
    <location>
        <begin position="291"/>
        <end position="314"/>
    </location>
</feature>
<keyword evidence="12" id="KW-1185">Reference proteome</keyword>
<evidence type="ECO:0000313" key="12">
    <source>
        <dbReference type="Proteomes" id="UP000190061"/>
    </source>
</evidence>
<dbReference type="NCBIfam" id="NF006541">
    <property type="entry name" value="PRK09038.1"/>
    <property type="match status" value="1"/>
</dbReference>
<evidence type="ECO:0000313" key="11">
    <source>
        <dbReference type="EMBL" id="SKA22014.1"/>
    </source>
</evidence>
<feature type="domain" description="OmpA-like" evidence="10">
    <location>
        <begin position="167"/>
        <end position="287"/>
    </location>
</feature>
<keyword evidence="3" id="KW-1003">Cell membrane</keyword>
<gene>
    <name evidence="11" type="ORF">SAMN02745674_02514</name>
</gene>
<proteinExistence type="inferred from homology"/>
<protein>
    <submittedName>
        <fullName evidence="11">Chemotaxis protein MotB</fullName>
    </submittedName>
</protein>
<name>A0A1T4S184_9GAMM</name>
<dbReference type="PANTHER" id="PTHR30329">
    <property type="entry name" value="STATOR ELEMENT OF FLAGELLAR MOTOR COMPLEX"/>
    <property type="match status" value="1"/>
</dbReference>
<evidence type="ECO:0000256" key="9">
    <source>
        <dbReference type="SAM" id="Phobius"/>
    </source>
</evidence>
<dbReference type="InterPro" id="IPR006665">
    <property type="entry name" value="OmpA-like"/>
</dbReference>
<dbReference type="Pfam" id="PF00691">
    <property type="entry name" value="OmpA"/>
    <property type="match status" value="1"/>
</dbReference>
<evidence type="ECO:0000256" key="5">
    <source>
        <dbReference type="ARBA" id="ARBA00022989"/>
    </source>
</evidence>
<dbReference type="Pfam" id="PF13677">
    <property type="entry name" value="MotB_plug"/>
    <property type="match status" value="1"/>
</dbReference>
<feature type="transmembrane region" description="Helical" evidence="9">
    <location>
        <begin position="21"/>
        <end position="38"/>
    </location>
</feature>
<comment type="subcellular location">
    <subcellularLocation>
        <location evidence="1">Cell membrane</location>
        <topology evidence="1">Single-pass membrane protein</topology>
    </subcellularLocation>
</comment>
<evidence type="ECO:0000256" key="8">
    <source>
        <dbReference type="SAM" id="MobiDB-lite"/>
    </source>
</evidence>
<dbReference type="STRING" id="1122188.SAMN02745674_02514"/>
<dbReference type="PROSITE" id="PS51123">
    <property type="entry name" value="OMPA_2"/>
    <property type="match status" value="1"/>
</dbReference>
<dbReference type="InterPro" id="IPR050330">
    <property type="entry name" value="Bact_OuterMem_StrucFunc"/>
</dbReference>
<keyword evidence="5 9" id="KW-1133">Transmembrane helix</keyword>
<sequence length="335" mass="35893">MGRRKHKHEEHQNHEAWAIPYADLMTLLLAFFVVMYAISSLNEGKYRVLADSLSSAFGGAPRAVTPIQLGKTQLRGSAYDRPSIQTAAVKAGPAAATPINSPRMLQVLDVPTFGRQQREAMAAAAAERLEAEASGRTQTELRTLGRRIQEALSELVREKLVTVRRGSNFLEVEIQSDILFASGMDTPSPLAVETVRKLATVLRDEPNAVRVEGYTDNVPIATSRFPSNWELSAARAGSVVHELVDSGVDAARLAMVGYGEHQPLADNATPEGRNANRRVLLVILAAPQGPDALTDRLPPTIAQEDGTTPVPPATPLDALLPMTAGTPIPPPPGAG</sequence>
<dbReference type="Gene3D" id="3.30.1330.60">
    <property type="entry name" value="OmpA-like domain"/>
    <property type="match status" value="1"/>
</dbReference>
<evidence type="ECO:0000256" key="4">
    <source>
        <dbReference type="ARBA" id="ARBA00022692"/>
    </source>
</evidence>
<evidence type="ECO:0000256" key="3">
    <source>
        <dbReference type="ARBA" id="ARBA00022475"/>
    </source>
</evidence>
<dbReference type="SUPFAM" id="SSF103088">
    <property type="entry name" value="OmpA-like"/>
    <property type="match status" value="1"/>
</dbReference>
<dbReference type="PANTHER" id="PTHR30329:SF20">
    <property type="entry name" value="EXPORTED PROTEIN"/>
    <property type="match status" value="1"/>
</dbReference>
<evidence type="ECO:0000256" key="1">
    <source>
        <dbReference type="ARBA" id="ARBA00004162"/>
    </source>
</evidence>
<accession>A0A1T4S184</accession>
<evidence type="ECO:0000256" key="7">
    <source>
        <dbReference type="PROSITE-ProRule" id="PRU00473"/>
    </source>
</evidence>
<reference evidence="11 12" key="1">
    <citation type="submission" date="2017-02" db="EMBL/GenBank/DDBJ databases">
        <authorList>
            <person name="Peterson S.W."/>
        </authorList>
    </citation>
    <scope>NUCLEOTIDE SEQUENCE [LARGE SCALE GENOMIC DNA]</scope>
    <source>
        <strain evidence="11 12">DSM 21749</strain>
    </source>
</reference>
<keyword evidence="6 7" id="KW-0472">Membrane</keyword>
<evidence type="ECO:0000259" key="10">
    <source>
        <dbReference type="PROSITE" id="PS51123"/>
    </source>
</evidence>
<dbReference type="InterPro" id="IPR036737">
    <property type="entry name" value="OmpA-like_sf"/>
</dbReference>
<evidence type="ECO:0000256" key="2">
    <source>
        <dbReference type="ARBA" id="ARBA00008914"/>
    </source>
</evidence>
<dbReference type="Proteomes" id="UP000190061">
    <property type="component" value="Unassembled WGS sequence"/>
</dbReference>
<dbReference type="OrthoDB" id="9815217at2"/>
<dbReference type="InterPro" id="IPR025713">
    <property type="entry name" value="MotB-like_N_dom"/>
</dbReference>
<organism evidence="11 12">
    <name type="scientific">Lysobacter spongiicola DSM 21749</name>
    <dbReference type="NCBI Taxonomy" id="1122188"/>
    <lineage>
        <taxon>Bacteria</taxon>
        <taxon>Pseudomonadati</taxon>
        <taxon>Pseudomonadota</taxon>
        <taxon>Gammaproteobacteria</taxon>
        <taxon>Lysobacterales</taxon>
        <taxon>Lysobacteraceae</taxon>
        <taxon>Novilysobacter</taxon>
    </lineage>
</organism>
<dbReference type="GO" id="GO:0005886">
    <property type="term" value="C:plasma membrane"/>
    <property type="evidence" value="ECO:0007669"/>
    <property type="project" value="UniProtKB-SubCell"/>
</dbReference>
<dbReference type="AlphaFoldDB" id="A0A1T4S184"/>
<dbReference type="RefSeq" id="WP_078759051.1">
    <property type="nucleotide sequence ID" value="NZ_FUXP01000012.1"/>
</dbReference>
<comment type="similarity">
    <text evidence="2">Belongs to the MotB family.</text>
</comment>
<keyword evidence="4 9" id="KW-0812">Transmembrane</keyword>
<evidence type="ECO:0000256" key="6">
    <source>
        <dbReference type="ARBA" id="ARBA00023136"/>
    </source>
</evidence>
<dbReference type="EMBL" id="FUXP01000012">
    <property type="protein sequence ID" value="SKA22014.1"/>
    <property type="molecule type" value="Genomic_DNA"/>
</dbReference>